<dbReference type="SUPFAM" id="SSF53383">
    <property type="entry name" value="PLP-dependent transferases"/>
    <property type="match status" value="1"/>
</dbReference>
<dbReference type="InterPro" id="IPR000653">
    <property type="entry name" value="DegT/StrS_aminotransferase"/>
</dbReference>
<dbReference type="InterPro" id="IPR015421">
    <property type="entry name" value="PyrdxlP-dep_Trfase_major"/>
</dbReference>
<proteinExistence type="inferred from homology"/>
<evidence type="ECO:0000313" key="3">
    <source>
        <dbReference type="EMBL" id="MET3615054.1"/>
    </source>
</evidence>
<organism evidence="3 4">
    <name type="scientific">Rhizobium aquaticum</name>
    <dbReference type="NCBI Taxonomy" id="1549636"/>
    <lineage>
        <taxon>Bacteria</taxon>
        <taxon>Pseudomonadati</taxon>
        <taxon>Pseudomonadota</taxon>
        <taxon>Alphaproteobacteria</taxon>
        <taxon>Hyphomicrobiales</taxon>
        <taxon>Rhizobiaceae</taxon>
        <taxon>Rhizobium/Agrobacterium group</taxon>
        <taxon>Rhizobium</taxon>
    </lineage>
</organism>
<keyword evidence="4" id="KW-1185">Reference proteome</keyword>
<evidence type="ECO:0000256" key="1">
    <source>
        <dbReference type="ARBA" id="ARBA00037999"/>
    </source>
</evidence>
<sequence>MIPRLRPQLTLCDLVAAFAGRNSVEEFETVFAETMQQAHAVAFPYGRTAQLLLLEAMGLKDREIILPAYTCVVVAHAIVLSGNRPVFIDSEPGGFNMDLDLAEAAVTERTAAIMATSIHGYPVDLDRLDAIREKHPHVAILQDCAHSFAAEWQGRPVQKAGLAAIFGLNVSKLMTSIFGGMITTDDNELAARLREIRSRHLMREGGRNLGRAVYLTAAAAALSPPVFGMVKRISEMGLIDRFIRYYDESLIDMPKDYLSQIGRAEASVGVRQSRRYRVNIQRRRDLAAYYDASLGDMMPNALPPLIDGATYSHYVLRVDDPETYCSEALRRGVELGRLIDYCVPDMPSYRELARGQGPFPETHRLNRTVLNLPIWGDKAKADRVIGVVKDIARSRLVHHSSAYTKDH</sequence>
<protein>
    <submittedName>
        <fullName evidence="3">dTDP-4-amino-4,6-dideoxygalactose transaminase</fullName>
    </submittedName>
</protein>
<comment type="caution">
    <text evidence="3">The sequence shown here is derived from an EMBL/GenBank/DDBJ whole genome shotgun (WGS) entry which is preliminary data.</text>
</comment>
<evidence type="ECO:0000313" key="4">
    <source>
        <dbReference type="Proteomes" id="UP001549047"/>
    </source>
</evidence>
<gene>
    <name evidence="3" type="ORF">ABID16_003397</name>
</gene>
<dbReference type="PANTHER" id="PTHR30244:SF34">
    <property type="entry name" value="DTDP-4-AMINO-4,6-DIDEOXYGALACTOSE TRANSAMINASE"/>
    <property type="match status" value="1"/>
</dbReference>
<dbReference type="Gene3D" id="3.90.1150.10">
    <property type="entry name" value="Aspartate Aminotransferase, domain 1"/>
    <property type="match status" value="1"/>
</dbReference>
<dbReference type="EMBL" id="JBEPMB010000006">
    <property type="protein sequence ID" value="MET3615054.1"/>
    <property type="molecule type" value="Genomic_DNA"/>
</dbReference>
<reference evidence="3 4" key="1">
    <citation type="submission" date="2024-06" db="EMBL/GenBank/DDBJ databases">
        <title>Genomic Encyclopedia of Type Strains, Phase IV (KMG-IV): sequencing the most valuable type-strain genomes for metagenomic binning, comparative biology and taxonomic classification.</title>
        <authorList>
            <person name="Goeker M."/>
        </authorList>
    </citation>
    <scope>NUCLEOTIDE SEQUENCE [LARGE SCALE GENOMIC DNA]</scope>
    <source>
        <strain evidence="3 4">DSM 29780</strain>
    </source>
</reference>
<dbReference type="PANTHER" id="PTHR30244">
    <property type="entry name" value="TRANSAMINASE"/>
    <property type="match status" value="1"/>
</dbReference>
<evidence type="ECO:0000256" key="2">
    <source>
        <dbReference type="RuleBase" id="RU004508"/>
    </source>
</evidence>
<dbReference type="RefSeq" id="WP_354557547.1">
    <property type="nucleotide sequence ID" value="NZ_JBEPMB010000006.1"/>
</dbReference>
<comment type="similarity">
    <text evidence="1 2">Belongs to the DegT/DnrJ/EryC1 family.</text>
</comment>
<dbReference type="InterPro" id="IPR015424">
    <property type="entry name" value="PyrdxlP-dep_Trfase"/>
</dbReference>
<dbReference type="Pfam" id="PF01041">
    <property type="entry name" value="DegT_DnrJ_EryC1"/>
    <property type="match status" value="1"/>
</dbReference>
<dbReference type="PIRSF" id="PIRSF000390">
    <property type="entry name" value="PLP_StrS"/>
    <property type="match status" value="1"/>
</dbReference>
<keyword evidence="2" id="KW-0663">Pyridoxal phosphate</keyword>
<dbReference type="Gene3D" id="3.40.640.10">
    <property type="entry name" value="Type I PLP-dependent aspartate aminotransferase-like (Major domain)"/>
    <property type="match status" value="1"/>
</dbReference>
<dbReference type="Proteomes" id="UP001549047">
    <property type="component" value="Unassembled WGS sequence"/>
</dbReference>
<name>A0ABV2J5F8_9HYPH</name>
<dbReference type="InterPro" id="IPR015422">
    <property type="entry name" value="PyrdxlP-dep_Trfase_small"/>
</dbReference>
<accession>A0ABV2J5F8</accession>